<dbReference type="InterPro" id="IPR020624">
    <property type="entry name" value="Schiff_base-form_aldolases_CS"/>
</dbReference>
<evidence type="ECO:0000256" key="15">
    <source>
        <dbReference type="PIRSR" id="PIRSR001365-2"/>
    </source>
</evidence>
<dbReference type="EMBL" id="JABFCX010000003">
    <property type="protein sequence ID" value="NNU17317.1"/>
    <property type="molecule type" value="Genomic_DNA"/>
</dbReference>
<feature type="binding site" evidence="12 15">
    <location>
        <position position="211"/>
    </location>
    <ligand>
        <name>pyruvate</name>
        <dbReference type="ChEBI" id="CHEBI:15361"/>
    </ligand>
</feature>
<protein>
    <recommendedName>
        <fullName evidence="4 12">4-hydroxy-tetrahydrodipicolinate synthase</fullName>
        <shortName evidence="12">HTPA synthase</shortName>
        <ecNumber evidence="4 12">4.3.3.7</ecNumber>
    </recommendedName>
</protein>
<dbReference type="SMART" id="SM01130">
    <property type="entry name" value="DHDPS"/>
    <property type="match status" value="1"/>
</dbReference>
<dbReference type="PANTHER" id="PTHR12128">
    <property type="entry name" value="DIHYDRODIPICOLINATE SYNTHASE"/>
    <property type="match status" value="1"/>
</dbReference>
<dbReference type="HAMAP" id="MF_00418">
    <property type="entry name" value="DapA"/>
    <property type="match status" value="1"/>
</dbReference>
<dbReference type="GO" id="GO:0008840">
    <property type="term" value="F:4-hydroxy-tetrahydrodipicolinate synthase activity"/>
    <property type="evidence" value="ECO:0007669"/>
    <property type="project" value="UniProtKB-UniRule"/>
</dbReference>
<dbReference type="SUPFAM" id="SSF51569">
    <property type="entry name" value="Aldolase"/>
    <property type="match status" value="1"/>
</dbReference>
<feature type="active site" description="Schiff-base intermediate with substrate" evidence="12 14">
    <location>
        <position position="169"/>
    </location>
</feature>
<evidence type="ECO:0000256" key="11">
    <source>
        <dbReference type="ARBA" id="ARBA00047836"/>
    </source>
</evidence>
<feature type="binding site" evidence="12 15">
    <location>
        <position position="53"/>
    </location>
    <ligand>
        <name>pyruvate</name>
        <dbReference type="ChEBI" id="CHEBI:15361"/>
    </ligand>
</feature>
<keyword evidence="5 12" id="KW-0963">Cytoplasm</keyword>
<dbReference type="Proteomes" id="UP000536835">
    <property type="component" value="Unassembled WGS sequence"/>
</dbReference>
<dbReference type="InterPro" id="IPR005263">
    <property type="entry name" value="DapA"/>
</dbReference>
<comment type="subcellular location">
    <subcellularLocation>
        <location evidence="12">Cytoplasm</location>
    </subcellularLocation>
</comment>
<evidence type="ECO:0000256" key="6">
    <source>
        <dbReference type="ARBA" id="ARBA00022605"/>
    </source>
</evidence>
<comment type="subunit">
    <text evidence="12">Homotetramer; dimer of dimers.</text>
</comment>
<dbReference type="GO" id="GO:0009089">
    <property type="term" value="P:lysine biosynthetic process via diaminopimelate"/>
    <property type="evidence" value="ECO:0007669"/>
    <property type="project" value="UniProtKB-UniRule"/>
</dbReference>
<evidence type="ECO:0000256" key="4">
    <source>
        <dbReference type="ARBA" id="ARBA00012086"/>
    </source>
</evidence>
<dbReference type="UniPathway" id="UPA00034">
    <property type="reaction ID" value="UER00017"/>
</dbReference>
<dbReference type="PRINTS" id="PR00146">
    <property type="entry name" value="DHPICSNTHASE"/>
</dbReference>
<gene>
    <name evidence="12" type="primary">dapA</name>
    <name evidence="16" type="ORF">HK107_13380</name>
</gene>
<name>A0A7Y3W6G4_9PROT</name>
<dbReference type="GO" id="GO:0005829">
    <property type="term" value="C:cytosol"/>
    <property type="evidence" value="ECO:0007669"/>
    <property type="project" value="TreeGrafter"/>
</dbReference>
<accession>A0A7Y3W6G4</accession>
<evidence type="ECO:0000256" key="12">
    <source>
        <dbReference type="HAMAP-Rule" id="MF_00418"/>
    </source>
</evidence>
<comment type="caution">
    <text evidence="12">Was originally thought to be a dihydrodipicolinate synthase (DHDPS), catalyzing the condensation of (S)-aspartate-beta-semialdehyde [(S)-ASA] and pyruvate to dihydrodipicolinate (DHDP). However, it was shown in E.coli that the product of the enzymatic reaction is not dihydrodipicolinate but in fact (4S)-4-hydroxy-2,3,4,5-tetrahydro-(2S)-dipicolinic acid (HTPA), and that the consecutive dehydration reaction leading to DHDP is not spontaneous but catalyzed by DapB.</text>
</comment>
<comment type="pathway">
    <text evidence="2 12">Amino-acid biosynthesis; L-lysine biosynthesis via DAP pathway; (S)-tetrahydrodipicolinate from L-aspartate: step 3/4.</text>
</comment>
<evidence type="ECO:0000256" key="3">
    <source>
        <dbReference type="ARBA" id="ARBA00007592"/>
    </source>
</evidence>
<dbReference type="GO" id="GO:0019877">
    <property type="term" value="P:diaminopimelate biosynthetic process"/>
    <property type="evidence" value="ECO:0007669"/>
    <property type="project" value="UniProtKB-UniRule"/>
</dbReference>
<evidence type="ECO:0000256" key="10">
    <source>
        <dbReference type="ARBA" id="ARBA00023270"/>
    </source>
</evidence>
<keyword evidence="6 12" id="KW-0028">Amino-acid biosynthesis</keyword>
<keyword evidence="17" id="KW-1185">Reference proteome</keyword>
<evidence type="ECO:0000313" key="16">
    <source>
        <dbReference type="EMBL" id="NNU17317.1"/>
    </source>
</evidence>
<dbReference type="PANTHER" id="PTHR12128:SF66">
    <property type="entry name" value="4-HYDROXY-2-OXOGLUTARATE ALDOLASE, MITOCHONDRIAL"/>
    <property type="match status" value="1"/>
</dbReference>
<feature type="site" description="Part of a proton relay during catalysis" evidence="12">
    <location>
        <position position="52"/>
    </location>
</feature>
<dbReference type="NCBIfam" id="TIGR00674">
    <property type="entry name" value="dapA"/>
    <property type="match status" value="1"/>
</dbReference>
<dbReference type="CDD" id="cd00950">
    <property type="entry name" value="DHDPS"/>
    <property type="match status" value="1"/>
</dbReference>
<keyword evidence="7 12" id="KW-0220">Diaminopimelate biosynthesis</keyword>
<proteinExistence type="inferred from homology"/>
<evidence type="ECO:0000313" key="17">
    <source>
        <dbReference type="Proteomes" id="UP000536835"/>
    </source>
</evidence>
<dbReference type="EC" id="4.3.3.7" evidence="4 12"/>
<feature type="site" description="Part of a proton relay during catalysis" evidence="12">
    <location>
        <position position="115"/>
    </location>
</feature>
<dbReference type="PROSITE" id="PS00666">
    <property type="entry name" value="DHDPS_2"/>
    <property type="match status" value="1"/>
</dbReference>
<evidence type="ECO:0000256" key="5">
    <source>
        <dbReference type="ARBA" id="ARBA00022490"/>
    </source>
</evidence>
<evidence type="ECO:0000256" key="9">
    <source>
        <dbReference type="ARBA" id="ARBA00023239"/>
    </source>
</evidence>
<dbReference type="InterPro" id="IPR020625">
    <property type="entry name" value="Schiff_base-form_aldolases_AS"/>
</dbReference>
<evidence type="ECO:0000256" key="8">
    <source>
        <dbReference type="ARBA" id="ARBA00023154"/>
    </source>
</evidence>
<dbReference type="Gene3D" id="3.20.20.70">
    <property type="entry name" value="Aldolase class I"/>
    <property type="match status" value="1"/>
</dbReference>
<dbReference type="PIRSF" id="PIRSF001365">
    <property type="entry name" value="DHDPS"/>
    <property type="match status" value="1"/>
</dbReference>
<dbReference type="AlphaFoldDB" id="A0A7Y3W6G4"/>
<reference evidence="16 17" key="1">
    <citation type="submission" date="2020-05" db="EMBL/GenBank/DDBJ databases">
        <title>Parvularcula mediterraneae sp. nov., isolated from polypropylene straw from shallow seawater of the seashore of Laganas in Zakynthos island, Greece.</title>
        <authorList>
            <person name="Szabo I."/>
            <person name="Al-Omari J."/>
            <person name="Rado J."/>
            <person name="Szerdahelyi G.S."/>
        </authorList>
    </citation>
    <scope>NUCLEOTIDE SEQUENCE [LARGE SCALE GENOMIC DNA]</scope>
    <source>
        <strain evidence="16 17">ZS-1/3</strain>
    </source>
</reference>
<dbReference type="PROSITE" id="PS00665">
    <property type="entry name" value="DHDPS_1"/>
    <property type="match status" value="1"/>
</dbReference>
<comment type="catalytic activity">
    <reaction evidence="11 12">
        <text>L-aspartate 4-semialdehyde + pyruvate = (2S,4S)-4-hydroxy-2,3,4,5-tetrahydrodipicolinate + H2O + H(+)</text>
        <dbReference type="Rhea" id="RHEA:34171"/>
        <dbReference type="ChEBI" id="CHEBI:15361"/>
        <dbReference type="ChEBI" id="CHEBI:15377"/>
        <dbReference type="ChEBI" id="CHEBI:15378"/>
        <dbReference type="ChEBI" id="CHEBI:67139"/>
        <dbReference type="ChEBI" id="CHEBI:537519"/>
        <dbReference type="EC" id="4.3.3.7"/>
    </reaction>
</comment>
<comment type="caution">
    <text evidence="16">The sequence shown here is derived from an EMBL/GenBank/DDBJ whole genome shotgun (WGS) entry which is preliminary data.</text>
</comment>
<evidence type="ECO:0000256" key="7">
    <source>
        <dbReference type="ARBA" id="ARBA00022915"/>
    </source>
</evidence>
<comment type="function">
    <text evidence="1 12">Catalyzes the condensation of (S)-aspartate-beta-semialdehyde [(S)-ASA] and pyruvate to 4-hydroxy-tetrahydrodipicolinate (HTPA).</text>
</comment>
<evidence type="ECO:0000256" key="1">
    <source>
        <dbReference type="ARBA" id="ARBA00003294"/>
    </source>
</evidence>
<dbReference type="Pfam" id="PF00701">
    <property type="entry name" value="DHDPS"/>
    <property type="match status" value="1"/>
</dbReference>
<sequence length="299" mass="31314">MAENSMTPSWLTGSMVALVTPFYGGKVDEKALKRLVDRQVEAGTSAIVAAGTTGEAATLTEDEHIGVIESCVKAAEGRLKIVGGVGANVTRDAVTLAERCEAIGADGLMATTGYYNKPNRAGLVAHYTALGEATDLPVIVYNVPGRTVTDLSESLVAELSQLPTMVALKDASGELDRVARHRLECAEGFVLLSGEDMTAVGFNAMGGKGCISVSANVAPEHCARLQRACAEGDYTEALKIQDQLAPLHDAMFADASPGPAKYALSKLGLIEESLRLPLTPCGEKARLMVDEALAGLDLH</sequence>
<comment type="similarity">
    <text evidence="3 12 13">Belongs to the DapA family.</text>
</comment>
<evidence type="ECO:0000256" key="13">
    <source>
        <dbReference type="PIRNR" id="PIRNR001365"/>
    </source>
</evidence>
<keyword evidence="10 12" id="KW-0704">Schiff base</keyword>
<keyword evidence="9 12" id="KW-0456">Lyase</keyword>
<evidence type="ECO:0000256" key="14">
    <source>
        <dbReference type="PIRSR" id="PIRSR001365-1"/>
    </source>
</evidence>
<organism evidence="16 17">
    <name type="scientific">Parvularcula mediterranea</name>
    <dbReference type="NCBI Taxonomy" id="2732508"/>
    <lineage>
        <taxon>Bacteria</taxon>
        <taxon>Pseudomonadati</taxon>
        <taxon>Pseudomonadota</taxon>
        <taxon>Alphaproteobacteria</taxon>
        <taxon>Parvularculales</taxon>
        <taxon>Parvularculaceae</taxon>
        <taxon>Parvularcula</taxon>
    </lineage>
</organism>
<dbReference type="InterPro" id="IPR002220">
    <property type="entry name" value="DapA-like"/>
</dbReference>
<evidence type="ECO:0000256" key="2">
    <source>
        <dbReference type="ARBA" id="ARBA00005120"/>
    </source>
</evidence>
<dbReference type="InterPro" id="IPR013785">
    <property type="entry name" value="Aldolase_TIM"/>
</dbReference>
<feature type="active site" description="Proton donor/acceptor" evidence="12 14">
    <location>
        <position position="141"/>
    </location>
</feature>
<keyword evidence="8 12" id="KW-0457">Lysine biosynthesis</keyword>